<organism evidence="2">
    <name type="scientific">marine sediment metagenome</name>
    <dbReference type="NCBI Taxonomy" id="412755"/>
    <lineage>
        <taxon>unclassified sequences</taxon>
        <taxon>metagenomes</taxon>
        <taxon>ecological metagenomes</taxon>
    </lineage>
</organism>
<gene>
    <name evidence="2" type="ORF">LCGC14_1458700</name>
</gene>
<feature type="compositionally biased region" description="Pro residues" evidence="1">
    <location>
        <begin position="128"/>
        <end position="139"/>
    </location>
</feature>
<evidence type="ECO:0000256" key="1">
    <source>
        <dbReference type="SAM" id="MobiDB-lite"/>
    </source>
</evidence>
<dbReference type="EMBL" id="LAZR01010131">
    <property type="protein sequence ID" value="KKM68652.1"/>
    <property type="molecule type" value="Genomic_DNA"/>
</dbReference>
<comment type="caution">
    <text evidence="2">The sequence shown here is derived from an EMBL/GenBank/DDBJ whole genome shotgun (WGS) entry which is preliminary data.</text>
</comment>
<accession>A0A0F9MHP1</accession>
<proteinExistence type="predicted"/>
<evidence type="ECO:0000313" key="2">
    <source>
        <dbReference type="EMBL" id="KKM68652.1"/>
    </source>
</evidence>
<feature type="compositionally biased region" description="Basic and acidic residues" evidence="1">
    <location>
        <begin position="111"/>
        <end position="123"/>
    </location>
</feature>
<protein>
    <submittedName>
        <fullName evidence="2">Uncharacterized protein</fullName>
    </submittedName>
</protein>
<feature type="region of interest" description="Disordered" evidence="1">
    <location>
        <begin position="111"/>
        <end position="148"/>
    </location>
</feature>
<dbReference type="AlphaFoldDB" id="A0A0F9MHP1"/>
<name>A0A0F9MHP1_9ZZZZ</name>
<reference evidence="2" key="1">
    <citation type="journal article" date="2015" name="Nature">
        <title>Complex archaea that bridge the gap between prokaryotes and eukaryotes.</title>
        <authorList>
            <person name="Spang A."/>
            <person name="Saw J.H."/>
            <person name="Jorgensen S.L."/>
            <person name="Zaremba-Niedzwiedzka K."/>
            <person name="Martijn J."/>
            <person name="Lind A.E."/>
            <person name="van Eijk R."/>
            <person name="Schleper C."/>
            <person name="Guy L."/>
            <person name="Ettema T.J."/>
        </authorList>
    </citation>
    <scope>NUCLEOTIDE SEQUENCE</scope>
</reference>
<sequence length="148" mass="16026">MADSIRQPQSGELCPCGQGVVPKSIGYIADNACIGCGRVPEESMDKLKNMLSGVANVPIVGVHKSKDQLIMEAAARFGRDLRCAYCDANHVQPVPDKYLFRCTKCKAEWSTRGKELRGPHADGAEPDAPAPEAAPPPPDRYMTLEDDD</sequence>